<keyword evidence="2" id="KW-0472">Membrane</keyword>
<feature type="region of interest" description="Disordered" evidence="1">
    <location>
        <begin position="223"/>
        <end position="244"/>
    </location>
</feature>
<dbReference type="Gene3D" id="3.40.50.410">
    <property type="entry name" value="von Willebrand factor, type A domain"/>
    <property type="match status" value="1"/>
</dbReference>
<dbReference type="SUPFAM" id="SSF53300">
    <property type="entry name" value="vWA-like"/>
    <property type="match status" value="1"/>
</dbReference>
<dbReference type="PANTHER" id="PTHR10579:SF102">
    <property type="entry name" value="EXPRESSED PROTEIN"/>
    <property type="match status" value="1"/>
</dbReference>
<dbReference type="AlphaFoldDB" id="A0A3N6W579"/>
<keyword evidence="2" id="KW-1133">Transmembrane helix</keyword>
<evidence type="ECO:0000256" key="1">
    <source>
        <dbReference type="SAM" id="MobiDB-lite"/>
    </source>
</evidence>
<evidence type="ECO:0000259" key="4">
    <source>
        <dbReference type="PROSITE" id="PS50234"/>
    </source>
</evidence>
<evidence type="ECO:0000256" key="2">
    <source>
        <dbReference type="SAM" id="Phobius"/>
    </source>
</evidence>
<dbReference type="SMART" id="SM00327">
    <property type="entry name" value="VWA"/>
    <property type="match status" value="1"/>
</dbReference>
<comment type="caution">
    <text evidence="5">The sequence shown here is derived from an EMBL/GenBank/DDBJ whole genome shotgun (WGS) entry which is preliminary data.</text>
</comment>
<feature type="domain" description="VWFA" evidence="4">
    <location>
        <begin position="35"/>
        <end position="221"/>
    </location>
</feature>
<dbReference type="Proteomes" id="UP000275225">
    <property type="component" value="Unassembled WGS sequence"/>
</dbReference>
<keyword evidence="2" id="KW-0812">Transmembrane</keyword>
<dbReference type="RefSeq" id="WP_124237502.1">
    <property type="nucleotide sequence ID" value="NZ_JBHUFI010000002.1"/>
</dbReference>
<feature type="region of interest" description="Disordered" evidence="1">
    <location>
        <begin position="583"/>
        <end position="609"/>
    </location>
</feature>
<name>A0A3N6W579_9ACTN</name>
<keyword evidence="6" id="KW-1185">Reference proteome</keyword>
<feature type="transmembrane region" description="Helical" evidence="2">
    <location>
        <begin position="612"/>
        <end position="634"/>
    </location>
</feature>
<feature type="region of interest" description="Disordered" evidence="1">
    <location>
        <begin position="490"/>
        <end position="517"/>
    </location>
</feature>
<dbReference type="InterPro" id="IPR036465">
    <property type="entry name" value="vWFA_dom_sf"/>
</dbReference>
<keyword evidence="3" id="KW-0732">Signal</keyword>
<feature type="chain" id="PRO_5038338466" evidence="3">
    <location>
        <begin position="21"/>
        <end position="641"/>
    </location>
</feature>
<reference evidence="5 6" key="1">
    <citation type="submission" date="2018-11" db="EMBL/GenBank/DDBJ databases">
        <authorList>
            <person name="Li F."/>
        </authorList>
    </citation>
    <scope>NUCLEOTIDE SEQUENCE [LARGE SCALE GENOMIC DNA]</scope>
    <source>
        <strain evidence="5 6">YS17T</strain>
    </source>
</reference>
<dbReference type="Pfam" id="PF00092">
    <property type="entry name" value="VWA"/>
    <property type="match status" value="1"/>
</dbReference>
<proteinExistence type="predicted"/>
<evidence type="ECO:0000256" key="3">
    <source>
        <dbReference type="SAM" id="SignalP"/>
    </source>
</evidence>
<dbReference type="InterPro" id="IPR051266">
    <property type="entry name" value="CLCR"/>
</dbReference>
<feature type="signal peptide" evidence="3">
    <location>
        <begin position="1"/>
        <end position="20"/>
    </location>
</feature>
<accession>A0A3N6W579</accession>
<sequence>MKRSSYVVVGVLLLAWSALAAPAVAEEPEDASPSDMMLVLDASGSMADPAGGGGGTRIDAAKQALRTVIDELPADQRVGFRVFGASDVAETDPAACTDSQRVVDLGTENRDDLRAAVDEYAPVGWTPTSHALREAAADLGDSGQRSIILVSDGEPTCDPDPCEVAGEIASSGVDVRVDVVGLDVSGAARDTLQCIAERAGGTYYDANDAESLTRSLTVTSTRASRPFDLGGTPVEGTTDPEAAPTITQGRYLDSIPDEEPIHWRVERTVPGSTIHVGAVFRGVAGSVGDALAVAVYADADYGPKQCNVATAYGIGIGARSPINYGATSSWVEDPDDVCNTADEVTVRIDRTVGIELAGAPVELAVYEEPPLAEAPTTDPPQAPAWTALEPGDATRDVVPGTSNANAPIVDEGTYALDINPGETQVLGIPLDWGESLQAQLDAQLTDAVRRAAGAGSGIEVSIVNPLRAENSISFWTKEPEDWSTGALANTRENGPFRTGAQSYPIAPSQRTSTSAAEQGAQLAGVHYVQVVYNVRGDDANLPYTLTLKRTSSGDGAAPEYEDVAGLTAPSADFRLAAAAADATPAAGGSDGDGQEGAAVADTAEEPSAGTPWTTVAVAGVLLVAVAGAVVTILVRRRQDAG</sequence>
<dbReference type="PROSITE" id="PS50234">
    <property type="entry name" value="VWFA"/>
    <property type="match status" value="1"/>
</dbReference>
<dbReference type="EMBL" id="RQJX01000018">
    <property type="protein sequence ID" value="RQN02696.1"/>
    <property type="molecule type" value="Genomic_DNA"/>
</dbReference>
<protein>
    <submittedName>
        <fullName evidence="5">VWA domain-containing protein</fullName>
    </submittedName>
</protein>
<evidence type="ECO:0000313" key="6">
    <source>
        <dbReference type="Proteomes" id="UP000275225"/>
    </source>
</evidence>
<dbReference type="OrthoDB" id="4318225at2"/>
<evidence type="ECO:0000313" key="5">
    <source>
        <dbReference type="EMBL" id="RQN02696.1"/>
    </source>
</evidence>
<feature type="region of interest" description="Disordered" evidence="1">
    <location>
        <begin position="372"/>
        <end position="394"/>
    </location>
</feature>
<dbReference type="PANTHER" id="PTHR10579">
    <property type="entry name" value="CALCIUM-ACTIVATED CHLORIDE CHANNEL REGULATOR"/>
    <property type="match status" value="1"/>
</dbReference>
<gene>
    <name evidence="5" type="ORF">EHW97_12465</name>
</gene>
<dbReference type="InterPro" id="IPR002035">
    <property type="entry name" value="VWF_A"/>
</dbReference>
<organism evidence="5 6">
    <name type="scientific">Aeromicrobium camelliae</name>
    <dbReference type="NCBI Taxonomy" id="1538144"/>
    <lineage>
        <taxon>Bacteria</taxon>
        <taxon>Bacillati</taxon>
        <taxon>Actinomycetota</taxon>
        <taxon>Actinomycetes</taxon>
        <taxon>Propionibacteriales</taxon>
        <taxon>Nocardioidaceae</taxon>
        <taxon>Aeromicrobium</taxon>
    </lineage>
</organism>